<dbReference type="GO" id="GO:0016651">
    <property type="term" value="F:oxidoreductase activity, acting on NAD(P)H"/>
    <property type="evidence" value="ECO:0007669"/>
    <property type="project" value="InterPro"/>
</dbReference>
<evidence type="ECO:0000256" key="5">
    <source>
        <dbReference type="ARBA" id="ARBA00023027"/>
    </source>
</evidence>
<dbReference type="HAMAP" id="MF_01357">
    <property type="entry name" value="NDH1_NuoC"/>
    <property type="match status" value="1"/>
</dbReference>
<dbReference type="PANTHER" id="PTHR10884:SF14">
    <property type="entry name" value="NADH DEHYDROGENASE [UBIQUINONE] IRON-SULFUR PROTEIN 3, MITOCHONDRIAL"/>
    <property type="match status" value="1"/>
</dbReference>
<dbReference type="GO" id="GO:0016020">
    <property type="term" value="C:membrane"/>
    <property type="evidence" value="ECO:0007669"/>
    <property type="project" value="UniProtKB-ARBA"/>
</dbReference>
<evidence type="ECO:0000256" key="6">
    <source>
        <dbReference type="ARBA" id="ARBA00023075"/>
    </source>
</evidence>
<keyword evidence="5 8" id="KW-0520">NAD</keyword>
<dbReference type="Gene3D" id="3.30.460.80">
    <property type="entry name" value="NADH:ubiquinone oxidoreductase, 30kDa subunit"/>
    <property type="match status" value="1"/>
</dbReference>
<dbReference type="AlphaFoldDB" id="A0A854Q8N5"/>
<dbReference type="EMBL" id="AMKT01000050">
    <property type="protein sequence ID" value="OXG19338.1"/>
    <property type="molecule type" value="Genomic_DNA"/>
</dbReference>
<dbReference type="PANTHER" id="PTHR10884">
    <property type="entry name" value="NADH DEHYDROGENASE UBIQUINONE IRON-SULFUR PROTEIN 3"/>
    <property type="match status" value="1"/>
</dbReference>
<evidence type="ECO:0000256" key="8">
    <source>
        <dbReference type="RuleBase" id="RU003456"/>
    </source>
</evidence>
<feature type="region of interest" description="Disordered" evidence="9">
    <location>
        <begin position="250"/>
        <end position="282"/>
    </location>
</feature>
<dbReference type="GO" id="GO:0005739">
    <property type="term" value="C:mitochondrion"/>
    <property type="evidence" value="ECO:0007669"/>
    <property type="project" value="UniProtKB-SubCell"/>
</dbReference>
<evidence type="ECO:0000256" key="4">
    <source>
        <dbReference type="ARBA" id="ARBA00022967"/>
    </source>
</evidence>
<dbReference type="InterPro" id="IPR037232">
    <property type="entry name" value="NADH_quin_OxRdtase_su_C/D-like"/>
</dbReference>
<dbReference type="FunFam" id="3.30.460.80:FF:000002">
    <property type="entry name" value="NADH dehydrogenase iron-sulfur protein 3, mitochondrial"/>
    <property type="match status" value="1"/>
</dbReference>
<name>A0A854Q8N5_CRYNE</name>
<feature type="domain" description="NADH:ubiquinone oxidoreductase 30kDa subunit" evidence="10">
    <location>
        <begin position="99"/>
        <end position="220"/>
    </location>
</feature>
<dbReference type="NCBIfam" id="TIGR01961">
    <property type="entry name" value="NuoC_fam"/>
    <property type="match status" value="1"/>
</dbReference>
<keyword evidence="4 8" id="KW-1278">Translocase</keyword>
<organism evidence="11 12">
    <name type="scientific">Cryptococcus neoformans Tu259-1</name>
    <dbReference type="NCBI Taxonomy" id="1230072"/>
    <lineage>
        <taxon>Eukaryota</taxon>
        <taxon>Fungi</taxon>
        <taxon>Dikarya</taxon>
        <taxon>Basidiomycota</taxon>
        <taxon>Agaricomycotina</taxon>
        <taxon>Tremellomycetes</taxon>
        <taxon>Tremellales</taxon>
        <taxon>Cryptococcaceae</taxon>
        <taxon>Cryptococcus</taxon>
        <taxon>Cryptococcus neoformans species complex</taxon>
    </lineage>
</organism>
<dbReference type="InterPro" id="IPR001268">
    <property type="entry name" value="NADH_UbQ_OxRdtase_30kDa_su"/>
</dbReference>
<comment type="caution">
    <text evidence="11">The sequence shown here is derived from an EMBL/GenBank/DDBJ whole genome shotgun (WGS) entry which is preliminary data.</text>
</comment>
<comment type="catalytic activity">
    <reaction evidence="7">
        <text>a ubiquinone + NADH + 5 H(+)(in) = a ubiquinol + NAD(+) + 4 H(+)(out)</text>
        <dbReference type="Rhea" id="RHEA:29091"/>
        <dbReference type="Rhea" id="RHEA-COMP:9565"/>
        <dbReference type="Rhea" id="RHEA-COMP:9566"/>
        <dbReference type="ChEBI" id="CHEBI:15378"/>
        <dbReference type="ChEBI" id="CHEBI:16389"/>
        <dbReference type="ChEBI" id="CHEBI:17976"/>
        <dbReference type="ChEBI" id="CHEBI:57540"/>
        <dbReference type="ChEBI" id="CHEBI:57945"/>
        <dbReference type="EC" id="7.1.1.2"/>
    </reaction>
</comment>
<dbReference type="SUPFAM" id="SSF143243">
    <property type="entry name" value="Nqo5-like"/>
    <property type="match status" value="1"/>
</dbReference>
<dbReference type="PROSITE" id="PS00542">
    <property type="entry name" value="COMPLEX1_30K"/>
    <property type="match status" value="1"/>
</dbReference>
<evidence type="ECO:0000256" key="7">
    <source>
        <dbReference type="ARBA" id="ARBA00049551"/>
    </source>
</evidence>
<accession>A0A854Q8N5</accession>
<evidence type="ECO:0000256" key="3">
    <source>
        <dbReference type="ARBA" id="ARBA00022448"/>
    </source>
</evidence>
<dbReference type="NCBIfam" id="NF004733">
    <property type="entry name" value="PRK06074.1-5"/>
    <property type="match status" value="1"/>
</dbReference>
<gene>
    <name evidence="11" type="ORF">C361_04286</name>
</gene>
<dbReference type="Pfam" id="PF00329">
    <property type="entry name" value="Complex1_30kDa"/>
    <property type="match status" value="1"/>
</dbReference>
<dbReference type="OrthoDB" id="37721at2759"/>
<protein>
    <submittedName>
        <fullName evidence="11">NADH dehydrogenase (Ubiquinone) Fe-S protein 3</fullName>
    </submittedName>
</protein>
<evidence type="ECO:0000256" key="9">
    <source>
        <dbReference type="SAM" id="MobiDB-lite"/>
    </source>
</evidence>
<evidence type="ECO:0000256" key="1">
    <source>
        <dbReference type="ARBA" id="ARBA00004173"/>
    </source>
</evidence>
<reference evidence="11 12" key="1">
    <citation type="submission" date="2017-06" db="EMBL/GenBank/DDBJ databases">
        <title>Global population genomics of the pathogenic fungus Cryptococcus neoformans var. grubii.</title>
        <authorList>
            <person name="Cuomo C."/>
            <person name="Litvintseva A."/>
            <person name="Chen Y."/>
            <person name="Young S."/>
            <person name="Zeng Q."/>
            <person name="Chapman S."/>
            <person name="Gujja S."/>
            <person name="Saif S."/>
            <person name="Birren B."/>
        </authorList>
    </citation>
    <scope>NUCLEOTIDE SEQUENCE [LARGE SCALE GENOMIC DNA]</scope>
    <source>
        <strain evidence="11 12">Tu259-1</strain>
    </source>
</reference>
<evidence type="ECO:0000313" key="12">
    <source>
        <dbReference type="Proteomes" id="UP000199727"/>
    </source>
</evidence>
<comment type="similarity">
    <text evidence="2 8">Belongs to the complex I 30 kDa subunit family.</text>
</comment>
<evidence type="ECO:0000313" key="11">
    <source>
        <dbReference type="EMBL" id="OXG19338.1"/>
    </source>
</evidence>
<evidence type="ECO:0000259" key="10">
    <source>
        <dbReference type="Pfam" id="PF00329"/>
    </source>
</evidence>
<comment type="subcellular location">
    <subcellularLocation>
        <location evidence="1">Mitochondrion</location>
    </subcellularLocation>
</comment>
<dbReference type="InterPro" id="IPR020396">
    <property type="entry name" value="NADH_UbQ_OxRdtase_CS"/>
</dbReference>
<sequence>MIRRRSRLLPPRTTMASRTPLLALRAARTARAPAARALSASARRWQEPSVAPFKEPAGVNPAEKLASVQTPLHQYGQYILTSLPKYVQQFSVYKDELTIYIPPQAVLPVFTFLRDHTQCQYRQIVDITAVDFPTKPNRFEVVYHLLSHAHQSRIRVKTYADEVTPVPSVVGLFNGANWFEREVWDMYGVFFEGHPDLRRILTDYGFEGHPLRKDFPLTGYTEVRYDDEKKRVVYEPLQLTQAFRNFNDAASPWEQVGGGDPAAKPQEYNIPPPPEPKKEEKK</sequence>
<keyword evidence="6 11" id="KW-0830">Ubiquinone</keyword>
<dbReference type="InterPro" id="IPR010218">
    <property type="entry name" value="NADH_DH_suC"/>
</dbReference>
<evidence type="ECO:0000256" key="2">
    <source>
        <dbReference type="ARBA" id="ARBA00007569"/>
    </source>
</evidence>
<keyword evidence="3 8" id="KW-0813">Transport</keyword>
<proteinExistence type="inferred from homology"/>
<dbReference type="GO" id="GO:0008137">
    <property type="term" value="F:NADH dehydrogenase (ubiquinone) activity"/>
    <property type="evidence" value="ECO:0007669"/>
    <property type="project" value="UniProtKB-EC"/>
</dbReference>
<dbReference type="Proteomes" id="UP000199727">
    <property type="component" value="Unassembled WGS sequence"/>
</dbReference>